<name>A0A9D1SHB6_9FIRM</name>
<dbReference type="Pfam" id="PF13347">
    <property type="entry name" value="MFS_2"/>
    <property type="match status" value="1"/>
</dbReference>
<feature type="transmembrane region" description="Helical" evidence="3">
    <location>
        <begin position="401"/>
        <end position="425"/>
    </location>
</feature>
<evidence type="ECO:0000256" key="3">
    <source>
        <dbReference type="SAM" id="Phobius"/>
    </source>
</evidence>
<feature type="transmembrane region" description="Helical" evidence="3">
    <location>
        <begin position="304"/>
        <end position="329"/>
    </location>
</feature>
<evidence type="ECO:0000256" key="2">
    <source>
        <dbReference type="SAM" id="MobiDB-lite"/>
    </source>
</evidence>
<reference evidence="4" key="2">
    <citation type="journal article" date="2021" name="PeerJ">
        <title>Extensive microbial diversity within the chicken gut microbiome revealed by metagenomics and culture.</title>
        <authorList>
            <person name="Gilroy R."/>
            <person name="Ravi A."/>
            <person name="Getino M."/>
            <person name="Pursley I."/>
            <person name="Horton D.L."/>
            <person name="Alikhan N.F."/>
            <person name="Baker D."/>
            <person name="Gharbi K."/>
            <person name="Hall N."/>
            <person name="Watson M."/>
            <person name="Adriaenssens E.M."/>
            <person name="Foster-Nyarko E."/>
            <person name="Jarju S."/>
            <person name="Secka A."/>
            <person name="Antonio M."/>
            <person name="Oren A."/>
            <person name="Chaudhuri R.R."/>
            <person name="La Ragione R."/>
            <person name="Hildebrand F."/>
            <person name="Pallen M.J."/>
        </authorList>
    </citation>
    <scope>NUCLEOTIDE SEQUENCE</scope>
    <source>
        <strain evidence="4">18911</strain>
    </source>
</reference>
<feature type="transmembrane region" description="Helical" evidence="3">
    <location>
        <begin position="221"/>
        <end position="242"/>
    </location>
</feature>
<keyword evidence="1" id="KW-0175">Coiled coil</keyword>
<keyword evidence="3" id="KW-0812">Transmembrane</keyword>
<sequence>MASTVKRKLNEGILQLKSAVSYIVTDVTSHWNKPGKGNYVPYKEVLNYSIGGMGQNMLIYLLGYMALGVTNTLFASTIGIRPMHLQNMLTVQTILNIVFQIIRGKLVDNTNTRWGRFRPYLAIMGAPLAIISIIFVFLPFESMTYSHKYTAVFAFAIAISIGQPLYQTSYTNLGSVISPSTAERSKILTVSSMIYSFAPTVYQLFVPIFSELTGGFTDIRTYRYIVVPIGIAGVLLSFFAFFGCKERIVSSKHFVQKVSVVGGCVAVWRNKYWWLRTISTWFNFLEGAYLVLFGWIYIYGTQDMVTYGVLQTVLSIASGLSMFATPFFLKWLGNKGILLFHNILNIVFIACMLAFYKIPLLYFLFLWINTFINQLQIVYTPVLNAEVKDSIQWQSGKRVDYMLEVAALIGTPVTILSGYFLPYIYESFGLTVNYDVLYDPNVRNSLFYMLCALSILGAALNLAPYLLYNLSREKHYMIVLALKYRAANSDYRTGDITPHQVKDLVESYNYMLSRKNADIPDIKGKKAEMLAAKATYKTVRHEYESLYESIERATPKGQSVVMTDDLIALQEKHNAAKQAYKDARFAYKDAQKLLRDKDAIYEFIIPELEKWDDPKMQTRLALARAVTAIAKNDVAHTQLSLDGIIVPDMTEWTKRIAALESDRRALTKRLPPSQGPDMTAWAQKKAERMLRSARFLIKWTAFRYKWMQKLAALFFPKGLEEDYEEAYKRELDVRCETKEEKRAQNKRIRAAHIKYNRFVQAYKLYTDCEQLLTDYGDRNNFFDHIIGMYDESVSEAARIDREEEEKARAEKAAKQAEIAALKLERRIRKDAKADAGAKGVKFNEAYLETFKQSHAAEYDVAATDSAASDGNAADKATNNTNNATTIDSAFETATDETATDDSTSAGASAEVAETAAKEDSDNED</sequence>
<reference evidence="4" key="1">
    <citation type="submission" date="2020-10" db="EMBL/GenBank/DDBJ databases">
        <authorList>
            <person name="Gilroy R."/>
        </authorList>
    </citation>
    <scope>NUCLEOTIDE SEQUENCE</scope>
    <source>
        <strain evidence="4">18911</strain>
    </source>
</reference>
<dbReference type="PANTHER" id="PTHR11328:SF24">
    <property type="entry name" value="MAJOR FACILITATOR SUPERFAMILY (MFS) PROFILE DOMAIN-CONTAINING PROTEIN"/>
    <property type="match status" value="1"/>
</dbReference>
<proteinExistence type="predicted"/>
<dbReference type="PANTHER" id="PTHR11328">
    <property type="entry name" value="MAJOR FACILITATOR SUPERFAMILY DOMAIN-CONTAINING PROTEIN"/>
    <property type="match status" value="1"/>
</dbReference>
<evidence type="ECO:0000256" key="1">
    <source>
        <dbReference type="SAM" id="Coils"/>
    </source>
</evidence>
<feature type="compositionally biased region" description="Low complexity" evidence="2">
    <location>
        <begin position="871"/>
        <end position="892"/>
    </location>
</feature>
<feature type="transmembrane region" description="Helical" evidence="3">
    <location>
        <begin position="445"/>
        <end position="468"/>
    </location>
</feature>
<dbReference type="GO" id="GO:0005886">
    <property type="term" value="C:plasma membrane"/>
    <property type="evidence" value="ECO:0007669"/>
    <property type="project" value="TreeGrafter"/>
</dbReference>
<dbReference type="InterPro" id="IPR036259">
    <property type="entry name" value="MFS_trans_sf"/>
</dbReference>
<accession>A0A9D1SHB6</accession>
<feature type="compositionally biased region" description="Low complexity" evidence="2">
    <location>
        <begin position="900"/>
        <end position="914"/>
    </location>
</feature>
<feature type="compositionally biased region" description="Basic and acidic residues" evidence="2">
    <location>
        <begin position="915"/>
        <end position="924"/>
    </location>
</feature>
<feature type="region of interest" description="Disordered" evidence="2">
    <location>
        <begin position="867"/>
        <end position="924"/>
    </location>
</feature>
<dbReference type="GO" id="GO:0008643">
    <property type="term" value="P:carbohydrate transport"/>
    <property type="evidence" value="ECO:0007669"/>
    <property type="project" value="InterPro"/>
</dbReference>
<keyword evidence="3" id="KW-0472">Membrane</keyword>
<dbReference type="AlphaFoldDB" id="A0A9D1SHB6"/>
<dbReference type="Gene3D" id="1.20.1250.20">
    <property type="entry name" value="MFS general substrate transporter like domains"/>
    <property type="match status" value="1"/>
</dbReference>
<keyword evidence="3" id="KW-1133">Transmembrane helix</keyword>
<feature type="transmembrane region" description="Helical" evidence="3">
    <location>
        <begin position="187"/>
        <end position="209"/>
    </location>
</feature>
<protein>
    <submittedName>
        <fullName evidence="4">MFS transporter</fullName>
    </submittedName>
</protein>
<feature type="transmembrane region" description="Helical" evidence="3">
    <location>
        <begin position="278"/>
        <end position="298"/>
    </location>
</feature>
<feature type="coiled-coil region" evidence="1">
    <location>
        <begin position="799"/>
        <end position="826"/>
    </location>
</feature>
<gene>
    <name evidence="4" type="ORF">IAB05_01215</name>
</gene>
<dbReference type="InterPro" id="IPR039672">
    <property type="entry name" value="MFS_2"/>
</dbReference>
<feature type="transmembrane region" description="Helical" evidence="3">
    <location>
        <begin position="57"/>
        <end position="80"/>
    </location>
</feature>
<evidence type="ECO:0000313" key="4">
    <source>
        <dbReference type="EMBL" id="HIU59990.1"/>
    </source>
</evidence>
<dbReference type="Proteomes" id="UP000824094">
    <property type="component" value="Unassembled WGS sequence"/>
</dbReference>
<dbReference type="SUPFAM" id="SSF103473">
    <property type="entry name" value="MFS general substrate transporter"/>
    <property type="match status" value="1"/>
</dbReference>
<organism evidence="4 5">
    <name type="scientific">Candidatus Stercoripulliclostridium merdigallinarum</name>
    <dbReference type="NCBI Taxonomy" id="2840951"/>
    <lineage>
        <taxon>Bacteria</taxon>
        <taxon>Bacillati</taxon>
        <taxon>Bacillota</taxon>
        <taxon>Clostridia</taxon>
        <taxon>Eubacteriales</taxon>
        <taxon>Candidatus Stercoripulliclostridium</taxon>
    </lineage>
</organism>
<dbReference type="EMBL" id="DVNF01000039">
    <property type="protein sequence ID" value="HIU59990.1"/>
    <property type="molecule type" value="Genomic_DNA"/>
</dbReference>
<evidence type="ECO:0000313" key="5">
    <source>
        <dbReference type="Proteomes" id="UP000824094"/>
    </source>
</evidence>
<comment type="caution">
    <text evidence="4">The sequence shown here is derived from an EMBL/GenBank/DDBJ whole genome shotgun (WGS) entry which is preliminary data.</text>
</comment>
<feature type="transmembrane region" description="Helical" evidence="3">
    <location>
        <begin position="120"/>
        <end position="140"/>
    </location>
</feature>
<feature type="transmembrane region" description="Helical" evidence="3">
    <location>
        <begin position="146"/>
        <end position="166"/>
    </location>
</feature>
<dbReference type="GO" id="GO:0015293">
    <property type="term" value="F:symporter activity"/>
    <property type="evidence" value="ECO:0007669"/>
    <property type="project" value="InterPro"/>
</dbReference>